<reference evidence="1" key="2">
    <citation type="journal article" date="2023" name="IMA Fungus">
        <title>Comparative genomic study of the Penicillium genus elucidates a diverse pangenome and 15 lateral gene transfer events.</title>
        <authorList>
            <person name="Petersen C."/>
            <person name="Sorensen T."/>
            <person name="Nielsen M.R."/>
            <person name="Sondergaard T.E."/>
            <person name="Sorensen J.L."/>
            <person name="Fitzpatrick D.A."/>
            <person name="Frisvad J.C."/>
            <person name="Nielsen K.L."/>
        </authorList>
    </citation>
    <scope>NUCLEOTIDE SEQUENCE</scope>
    <source>
        <strain evidence="1">IBT 30728</strain>
    </source>
</reference>
<protein>
    <submittedName>
        <fullName evidence="1">Uncharacterized protein</fullName>
    </submittedName>
</protein>
<reference evidence="1" key="1">
    <citation type="submission" date="2022-12" db="EMBL/GenBank/DDBJ databases">
        <authorList>
            <person name="Petersen C."/>
        </authorList>
    </citation>
    <scope>NUCLEOTIDE SEQUENCE</scope>
    <source>
        <strain evidence="1">IBT 30728</strain>
    </source>
</reference>
<proteinExistence type="predicted"/>
<gene>
    <name evidence="1" type="ORF">N7539_003504</name>
</gene>
<dbReference type="RefSeq" id="XP_056790647.1">
    <property type="nucleotide sequence ID" value="XM_056933106.1"/>
</dbReference>
<comment type="caution">
    <text evidence="1">The sequence shown here is derived from an EMBL/GenBank/DDBJ whole genome shotgun (WGS) entry which is preliminary data.</text>
</comment>
<sequence>MAFRKSLNPEEARHIYQCALRYAQDRRQTLHQIQECRHNLMRENVDPGTLRRQIRTIALTETQLNYRRDAPSEIQELYVPIARDVFPDPDIHMEAKEIWENNEIHECYLRTWRCVQRVLLEIDDRLKCYGFAKLEKSKMAAMLEMLVTQVGRLREALVGLVIVDRFADEMDQIALSKDGKWSASSELWMVWNQMQQDMKCGCTACTPLDPVTSSEPVLEIPYLPHYE</sequence>
<dbReference type="GeneID" id="81623355"/>
<keyword evidence="2" id="KW-1185">Reference proteome</keyword>
<organism evidence="1 2">
    <name type="scientific">Penicillium diatomitis</name>
    <dbReference type="NCBI Taxonomy" id="2819901"/>
    <lineage>
        <taxon>Eukaryota</taxon>
        <taxon>Fungi</taxon>
        <taxon>Dikarya</taxon>
        <taxon>Ascomycota</taxon>
        <taxon>Pezizomycotina</taxon>
        <taxon>Eurotiomycetes</taxon>
        <taxon>Eurotiomycetidae</taxon>
        <taxon>Eurotiales</taxon>
        <taxon>Aspergillaceae</taxon>
        <taxon>Penicillium</taxon>
    </lineage>
</organism>
<name>A0A9W9XC76_9EURO</name>
<accession>A0A9W9XC76</accession>
<dbReference type="AlphaFoldDB" id="A0A9W9XC76"/>
<evidence type="ECO:0000313" key="2">
    <source>
        <dbReference type="Proteomes" id="UP001148312"/>
    </source>
</evidence>
<dbReference type="EMBL" id="JAPWDQ010000004">
    <property type="protein sequence ID" value="KAJ5488614.1"/>
    <property type="molecule type" value="Genomic_DNA"/>
</dbReference>
<dbReference type="Proteomes" id="UP001148312">
    <property type="component" value="Unassembled WGS sequence"/>
</dbReference>
<evidence type="ECO:0000313" key="1">
    <source>
        <dbReference type="EMBL" id="KAJ5488614.1"/>
    </source>
</evidence>